<evidence type="ECO:0000313" key="2">
    <source>
        <dbReference type="EMBL" id="GAA4943460.1"/>
    </source>
</evidence>
<sequence length="367" mass="39838">MRRMADDFVPGLRLAGDLYREVVGPALSDAVPHLVHTAALIGPGSEVVGFDTVRSTDHDWGPRLQVFLSGHDAERHADAVADLLTGRLPATFRGYPTNLEPVGADGTRHMRASAGRPHHAVAITGLGDWLTGHLGFDPRSDTTLFDWLATPAQVLADTTGGAVFHDGLGDLGAVRRRLSWYPDDVWRYVLACQWQRISQEEAFVGRCGEVGDECGSAVAAARVVRDLMRLCLLMARRYPPYGKWLGSAFARLPCAPALAPLLTAATAAASWRDREHHLAAAYERVAAAHNALGLTPDLNPRTRPYHARPFRVLHAERFAQALLETVADGAVRALPPTGSIDQYTDSADVLCRPERRRAVAAGLYRGA</sequence>
<organism evidence="2 3">
    <name type="scientific">Streptomonospora halophila</name>
    <dbReference type="NCBI Taxonomy" id="427369"/>
    <lineage>
        <taxon>Bacteria</taxon>
        <taxon>Bacillati</taxon>
        <taxon>Actinomycetota</taxon>
        <taxon>Actinomycetes</taxon>
        <taxon>Streptosporangiales</taxon>
        <taxon>Nocardiopsidaceae</taxon>
        <taxon>Streptomonospora</taxon>
    </lineage>
</organism>
<proteinExistence type="predicted"/>
<reference evidence="3" key="1">
    <citation type="journal article" date="2019" name="Int. J. Syst. Evol. Microbiol.">
        <title>The Global Catalogue of Microorganisms (GCM) 10K type strain sequencing project: providing services to taxonomists for standard genome sequencing and annotation.</title>
        <authorList>
            <consortium name="The Broad Institute Genomics Platform"/>
            <consortium name="The Broad Institute Genome Sequencing Center for Infectious Disease"/>
            <person name="Wu L."/>
            <person name="Ma J."/>
        </authorList>
    </citation>
    <scope>NUCLEOTIDE SEQUENCE [LARGE SCALE GENOMIC DNA]</scope>
    <source>
        <strain evidence="3">JCM 18123</strain>
    </source>
</reference>
<dbReference type="InterPro" id="IPR025117">
    <property type="entry name" value="DUF4037"/>
</dbReference>
<evidence type="ECO:0000313" key="3">
    <source>
        <dbReference type="Proteomes" id="UP001499993"/>
    </source>
</evidence>
<dbReference type="Pfam" id="PF13228">
    <property type="entry name" value="DUF4037"/>
    <property type="match status" value="1"/>
</dbReference>
<protein>
    <submittedName>
        <fullName evidence="2">DUF4037 domain-containing protein</fullName>
    </submittedName>
</protein>
<dbReference type="EMBL" id="BAABIK010000014">
    <property type="protein sequence ID" value="GAA4943460.1"/>
    <property type="molecule type" value="Genomic_DNA"/>
</dbReference>
<gene>
    <name evidence="2" type="ORF">GCM10023224_27720</name>
</gene>
<accession>A0ABP9GH19</accession>
<dbReference type="Proteomes" id="UP001499993">
    <property type="component" value="Unassembled WGS sequence"/>
</dbReference>
<evidence type="ECO:0000259" key="1">
    <source>
        <dbReference type="Pfam" id="PF13228"/>
    </source>
</evidence>
<keyword evidence="3" id="KW-1185">Reference proteome</keyword>
<comment type="caution">
    <text evidence="2">The sequence shown here is derived from an EMBL/GenBank/DDBJ whole genome shotgun (WGS) entry which is preliminary data.</text>
</comment>
<name>A0ABP9GH19_9ACTN</name>
<feature type="domain" description="DUF4037" evidence="1">
    <location>
        <begin position="147"/>
        <end position="245"/>
    </location>
</feature>